<organism evidence="3">
    <name type="scientific">Medioppia subpectinata</name>
    <dbReference type="NCBI Taxonomy" id="1979941"/>
    <lineage>
        <taxon>Eukaryota</taxon>
        <taxon>Metazoa</taxon>
        <taxon>Ecdysozoa</taxon>
        <taxon>Arthropoda</taxon>
        <taxon>Chelicerata</taxon>
        <taxon>Arachnida</taxon>
        <taxon>Acari</taxon>
        <taxon>Acariformes</taxon>
        <taxon>Sarcoptiformes</taxon>
        <taxon>Oribatida</taxon>
        <taxon>Brachypylina</taxon>
        <taxon>Oppioidea</taxon>
        <taxon>Oppiidae</taxon>
        <taxon>Medioppia</taxon>
    </lineage>
</organism>
<gene>
    <name evidence="3" type="ORF">OSB1V03_LOCUS21728</name>
</gene>
<dbReference type="InterPro" id="IPR037177">
    <property type="entry name" value="DLC_sf"/>
</dbReference>
<reference evidence="3" key="1">
    <citation type="submission" date="2020-11" db="EMBL/GenBank/DDBJ databases">
        <authorList>
            <person name="Tran Van P."/>
        </authorList>
    </citation>
    <scope>NUCLEOTIDE SEQUENCE</scope>
</reference>
<dbReference type="AlphaFoldDB" id="A0A7R9LWN8"/>
<sequence length="168" mass="19154">ECVQSLLQLNKTANKVVEDLKTERDQLLEQIKQMSANQSIPIITSNPMANVISEYEAIVSSRSQSSLIQIVENNLTEEMSGVVMSITSEQIHENTSLSIICENIVHKLNDTFGREWQCSAGFRTGHHSYRDFKPQFHLRIHFGLVYLHIFQTHVVSTYFIAIFATINV</sequence>
<keyword evidence="1" id="KW-0175">Coiled coil</keyword>
<dbReference type="Proteomes" id="UP000759131">
    <property type="component" value="Unassembled WGS sequence"/>
</dbReference>
<proteinExistence type="predicted"/>
<dbReference type="OrthoDB" id="6477712at2759"/>
<protein>
    <submittedName>
        <fullName evidence="3">Uncharacterized protein</fullName>
    </submittedName>
</protein>
<keyword evidence="2" id="KW-1133">Transmembrane helix</keyword>
<dbReference type="EMBL" id="CAJPIZ010041897">
    <property type="protein sequence ID" value="CAG2121782.1"/>
    <property type="molecule type" value="Genomic_DNA"/>
</dbReference>
<name>A0A7R9LWN8_9ACAR</name>
<evidence type="ECO:0000313" key="4">
    <source>
        <dbReference type="Proteomes" id="UP000759131"/>
    </source>
</evidence>
<dbReference type="GO" id="GO:0030286">
    <property type="term" value="C:dynein complex"/>
    <property type="evidence" value="ECO:0007669"/>
    <property type="project" value="InterPro"/>
</dbReference>
<evidence type="ECO:0000256" key="2">
    <source>
        <dbReference type="SAM" id="Phobius"/>
    </source>
</evidence>
<dbReference type="EMBL" id="OC896472">
    <property type="protein sequence ID" value="CAD7648036.1"/>
    <property type="molecule type" value="Genomic_DNA"/>
</dbReference>
<evidence type="ECO:0000256" key="1">
    <source>
        <dbReference type="SAM" id="Coils"/>
    </source>
</evidence>
<evidence type="ECO:0000313" key="3">
    <source>
        <dbReference type="EMBL" id="CAD7648036.1"/>
    </source>
</evidence>
<dbReference type="Gene3D" id="3.30.740.10">
    <property type="entry name" value="Protein Inhibitor Of Neuronal Nitric Oxide Synthase"/>
    <property type="match status" value="1"/>
</dbReference>
<feature type="non-terminal residue" evidence="3">
    <location>
        <position position="1"/>
    </location>
</feature>
<keyword evidence="4" id="KW-1185">Reference proteome</keyword>
<feature type="coiled-coil region" evidence="1">
    <location>
        <begin position="3"/>
        <end position="37"/>
    </location>
</feature>
<keyword evidence="2" id="KW-0812">Transmembrane</keyword>
<feature type="transmembrane region" description="Helical" evidence="2">
    <location>
        <begin position="143"/>
        <end position="166"/>
    </location>
</feature>
<keyword evidence="2" id="KW-0472">Membrane</keyword>
<accession>A0A7R9LWN8</accession>
<dbReference type="GO" id="GO:0007017">
    <property type="term" value="P:microtubule-based process"/>
    <property type="evidence" value="ECO:0007669"/>
    <property type="project" value="InterPro"/>
</dbReference>